<keyword evidence="4" id="KW-0560">Oxidoreductase</keyword>
<dbReference type="STRING" id="1509407.A0A0L1IRR7"/>
<evidence type="ECO:0000313" key="7">
    <source>
        <dbReference type="EMBL" id="KNG82179.1"/>
    </source>
</evidence>
<dbReference type="PANTHER" id="PTHR42973:SF13">
    <property type="entry name" value="FAD-BINDING PCMH-TYPE DOMAIN-CONTAINING PROTEIN"/>
    <property type="match status" value="1"/>
</dbReference>
<evidence type="ECO:0000256" key="4">
    <source>
        <dbReference type="ARBA" id="ARBA00023002"/>
    </source>
</evidence>
<dbReference type="InterPro" id="IPR050416">
    <property type="entry name" value="FAD-linked_Oxidoreductase"/>
</dbReference>
<dbReference type="InterPro" id="IPR006094">
    <property type="entry name" value="Oxid_FAD_bind_N"/>
</dbReference>
<protein>
    <submittedName>
        <fullName evidence="7">FAD dependent oxidoreductase</fullName>
    </submittedName>
</protein>
<keyword evidence="5" id="KW-0732">Signal</keyword>
<evidence type="ECO:0000256" key="5">
    <source>
        <dbReference type="SAM" id="SignalP"/>
    </source>
</evidence>
<keyword evidence="8" id="KW-1185">Reference proteome</keyword>
<proteinExistence type="inferred from homology"/>
<dbReference type="Gene3D" id="3.30.465.10">
    <property type="match status" value="1"/>
</dbReference>
<gene>
    <name evidence="7" type="ORF">ANOM_009125</name>
</gene>
<dbReference type="EMBL" id="JNOM01000369">
    <property type="protein sequence ID" value="KNG82179.1"/>
    <property type="molecule type" value="Genomic_DNA"/>
</dbReference>
<evidence type="ECO:0000256" key="1">
    <source>
        <dbReference type="ARBA" id="ARBA00005466"/>
    </source>
</evidence>
<dbReference type="AlphaFoldDB" id="A0A0L1IRR7"/>
<evidence type="ECO:0000256" key="3">
    <source>
        <dbReference type="ARBA" id="ARBA00022827"/>
    </source>
</evidence>
<dbReference type="PANTHER" id="PTHR42973">
    <property type="entry name" value="BINDING OXIDOREDUCTASE, PUTATIVE (AFU_ORTHOLOGUE AFUA_1G17690)-RELATED"/>
    <property type="match status" value="1"/>
</dbReference>
<keyword evidence="3" id="KW-0274">FAD</keyword>
<name>A0A0L1IRR7_ASPN3</name>
<dbReference type="InterPro" id="IPR016166">
    <property type="entry name" value="FAD-bd_PCMH"/>
</dbReference>
<dbReference type="OrthoDB" id="2151789at2759"/>
<accession>A0A0L1IRR7</accession>
<sequence>MKTGQTWRTAIVASLAAFGSFATAADICSKLDQQGITIENRLTFSFLKVLKDYWSTACGDLRPTCIASPKSALEMSQIVKELHDVDTLFAVKSGGHMPNNGFASIQDGLLISTQNLNNVIYNAEDQTAIIGPGLSWEDAQKGLDGTGRTLVGGRLGGVGVGGYMLGGGLSFLSSQYGWAANNVINFEVVLANGTIVNANEKENTDLFAALKGGGNNFGIVTAYTLQTHPMDHKVWGGNYVFSADKTPQVLEAIRDFTENYPDDKAAIIVTAEHAALINTWIMFLFYDGPEPPQGVFDRFKAIGPLDTTKTWDSYYDLLKHNDLFILNRGQRYTIATETTPVPNKTVSAEVMQTYYDHWFNITNTVLGVPNMIGSIAFQPMPRTIAQKAQARGGDLINFPTDQDYIVIELDFSYAFSASDEKIDAANKNLFNGFGRIISNYIDEGVLPDVYRPLFMNDANYAQDYWGRLGSTEQARETRKKYDPELFFQKRTSGGFRLG</sequence>
<dbReference type="GeneID" id="26810929"/>
<dbReference type="PROSITE" id="PS51387">
    <property type="entry name" value="FAD_PCMH"/>
    <property type="match status" value="1"/>
</dbReference>
<dbReference type="GO" id="GO:0016491">
    <property type="term" value="F:oxidoreductase activity"/>
    <property type="evidence" value="ECO:0007669"/>
    <property type="project" value="UniProtKB-KW"/>
</dbReference>
<dbReference type="GO" id="GO:0071949">
    <property type="term" value="F:FAD binding"/>
    <property type="evidence" value="ECO:0007669"/>
    <property type="project" value="InterPro"/>
</dbReference>
<keyword evidence="2" id="KW-0285">Flavoprotein</keyword>
<feature type="signal peptide" evidence="5">
    <location>
        <begin position="1"/>
        <end position="24"/>
    </location>
</feature>
<evidence type="ECO:0000256" key="2">
    <source>
        <dbReference type="ARBA" id="ARBA00022630"/>
    </source>
</evidence>
<dbReference type="SUPFAM" id="SSF56176">
    <property type="entry name" value="FAD-binding/transporter-associated domain-like"/>
    <property type="match status" value="1"/>
</dbReference>
<comment type="similarity">
    <text evidence="1">Belongs to the oxygen-dependent FAD-linked oxidoreductase family.</text>
</comment>
<dbReference type="InterPro" id="IPR036318">
    <property type="entry name" value="FAD-bd_PCMH-like_sf"/>
</dbReference>
<dbReference type="Pfam" id="PF01565">
    <property type="entry name" value="FAD_binding_4"/>
    <property type="match status" value="1"/>
</dbReference>
<dbReference type="Proteomes" id="UP000037505">
    <property type="component" value="Unassembled WGS sequence"/>
</dbReference>
<organism evidence="7 8">
    <name type="scientific">Aspergillus nomiae NRRL (strain ATCC 15546 / NRRL 13137 / CBS 260.88 / M93)</name>
    <dbReference type="NCBI Taxonomy" id="1509407"/>
    <lineage>
        <taxon>Eukaryota</taxon>
        <taxon>Fungi</taxon>
        <taxon>Dikarya</taxon>
        <taxon>Ascomycota</taxon>
        <taxon>Pezizomycotina</taxon>
        <taxon>Eurotiomycetes</taxon>
        <taxon>Eurotiomycetidae</taxon>
        <taxon>Eurotiales</taxon>
        <taxon>Aspergillaceae</taxon>
        <taxon>Aspergillus</taxon>
        <taxon>Aspergillus subgen. Circumdati</taxon>
    </lineage>
</organism>
<comment type="caution">
    <text evidence="7">The sequence shown here is derived from an EMBL/GenBank/DDBJ whole genome shotgun (WGS) entry which is preliminary data.</text>
</comment>
<reference evidence="7 8" key="1">
    <citation type="submission" date="2014-06" db="EMBL/GenBank/DDBJ databases">
        <title>The Genome of the Aflatoxigenic Filamentous Fungus Aspergillus nomius.</title>
        <authorList>
            <person name="Moore M.G."/>
            <person name="Shannon B.M."/>
            <person name="Brian M.M."/>
        </authorList>
    </citation>
    <scope>NUCLEOTIDE SEQUENCE [LARGE SCALE GENOMIC DNA]</scope>
    <source>
        <strain evidence="7 8">NRRL 13137</strain>
    </source>
</reference>
<feature type="chain" id="PRO_5005552974" evidence="5">
    <location>
        <begin position="25"/>
        <end position="498"/>
    </location>
</feature>
<evidence type="ECO:0000259" key="6">
    <source>
        <dbReference type="PROSITE" id="PS51387"/>
    </source>
</evidence>
<feature type="domain" description="FAD-binding PCMH-type" evidence="6">
    <location>
        <begin position="59"/>
        <end position="230"/>
    </location>
</feature>
<evidence type="ECO:0000313" key="8">
    <source>
        <dbReference type="Proteomes" id="UP000037505"/>
    </source>
</evidence>
<dbReference type="InterPro" id="IPR016169">
    <property type="entry name" value="FAD-bd_PCMH_sub2"/>
</dbReference>
<dbReference type="RefSeq" id="XP_015403102.1">
    <property type="nucleotide sequence ID" value="XM_015554381.1"/>
</dbReference>